<protein>
    <submittedName>
        <fullName evidence="1">Uncharacterized protein</fullName>
    </submittedName>
</protein>
<dbReference type="OrthoDB" id="3124345at2759"/>
<dbReference type="STRING" id="93625.A0A409XJ10"/>
<keyword evidence="2" id="KW-1185">Reference proteome</keyword>
<proteinExistence type="predicted"/>
<sequence>MRLAANDDLPHALETIVEVRNYYEQRSKSRNGVSMSLARRHDEGCAAMTKLQELLRRLDIALPELAERTRLQLAKEQTYPSTISLLTKLNLRCGHQEKASQA</sequence>
<dbReference type="InParanoid" id="A0A409XJ10"/>
<name>A0A409XJ10_PSICY</name>
<dbReference type="AlphaFoldDB" id="A0A409XJ10"/>
<accession>A0A409XJ10</accession>
<organism evidence="1 2">
    <name type="scientific">Psilocybe cyanescens</name>
    <dbReference type="NCBI Taxonomy" id="93625"/>
    <lineage>
        <taxon>Eukaryota</taxon>
        <taxon>Fungi</taxon>
        <taxon>Dikarya</taxon>
        <taxon>Basidiomycota</taxon>
        <taxon>Agaricomycotina</taxon>
        <taxon>Agaricomycetes</taxon>
        <taxon>Agaricomycetidae</taxon>
        <taxon>Agaricales</taxon>
        <taxon>Agaricineae</taxon>
        <taxon>Strophariaceae</taxon>
        <taxon>Psilocybe</taxon>
    </lineage>
</organism>
<dbReference type="Proteomes" id="UP000283269">
    <property type="component" value="Unassembled WGS sequence"/>
</dbReference>
<dbReference type="EMBL" id="NHYD01001552">
    <property type="protein sequence ID" value="PPQ90721.1"/>
    <property type="molecule type" value="Genomic_DNA"/>
</dbReference>
<reference evidence="1 2" key="1">
    <citation type="journal article" date="2018" name="Evol. Lett.">
        <title>Horizontal gene cluster transfer increased hallucinogenic mushroom diversity.</title>
        <authorList>
            <person name="Reynolds H.T."/>
            <person name="Vijayakumar V."/>
            <person name="Gluck-Thaler E."/>
            <person name="Korotkin H.B."/>
            <person name="Matheny P.B."/>
            <person name="Slot J.C."/>
        </authorList>
    </citation>
    <scope>NUCLEOTIDE SEQUENCE [LARGE SCALE GENOMIC DNA]</scope>
    <source>
        <strain evidence="1 2">2631</strain>
    </source>
</reference>
<evidence type="ECO:0000313" key="2">
    <source>
        <dbReference type="Proteomes" id="UP000283269"/>
    </source>
</evidence>
<comment type="caution">
    <text evidence="1">The sequence shown here is derived from an EMBL/GenBank/DDBJ whole genome shotgun (WGS) entry which is preliminary data.</text>
</comment>
<gene>
    <name evidence="1" type="ORF">CVT25_005029</name>
</gene>
<evidence type="ECO:0000313" key="1">
    <source>
        <dbReference type="EMBL" id="PPQ90721.1"/>
    </source>
</evidence>